<proteinExistence type="predicted"/>
<name>A0ABT1SH82_9FIRM</name>
<evidence type="ECO:0000259" key="1">
    <source>
        <dbReference type="Pfam" id="PF06983"/>
    </source>
</evidence>
<dbReference type="Proteomes" id="UP001524478">
    <property type="component" value="Unassembled WGS sequence"/>
</dbReference>
<dbReference type="SUPFAM" id="SSF54593">
    <property type="entry name" value="Glyoxalase/Bleomycin resistance protein/Dihydroxybiphenyl dioxygenase"/>
    <property type="match status" value="1"/>
</dbReference>
<dbReference type="InterPro" id="IPR029068">
    <property type="entry name" value="Glyas_Bleomycin-R_OHBP_Dase"/>
</dbReference>
<dbReference type="Gene3D" id="3.10.180.10">
    <property type="entry name" value="2,3-Dihydroxybiphenyl 1,2-Dioxygenase, domain 1"/>
    <property type="match status" value="1"/>
</dbReference>
<evidence type="ECO:0000313" key="3">
    <source>
        <dbReference type="Proteomes" id="UP001524478"/>
    </source>
</evidence>
<dbReference type="InterPro" id="IPR028973">
    <property type="entry name" value="PhnB-like"/>
</dbReference>
<dbReference type="PANTHER" id="PTHR33990">
    <property type="entry name" value="PROTEIN YJDN-RELATED"/>
    <property type="match status" value="1"/>
</dbReference>
<accession>A0ABT1SH82</accession>
<sequence>MIVTPNYHFNGNCEEALKLYQKAFNGNLIMLMHYKDANPRDICIEGLSDREKNYVYHAEMVIGTQRFMFSDDTDEIPKGQSISIVITFDCSSDVKNAYNILIDGGMVLHPLRETSYSSCFVSLIDKFGMRWELMTENK</sequence>
<dbReference type="Pfam" id="PF06983">
    <property type="entry name" value="3-dmu-9_3-mt"/>
    <property type="match status" value="1"/>
</dbReference>
<dbReference type="CDD" id="cd06588">
    <property type="entry name" value="PhnB_like"/>
    <property type="match status" value="1"/>
</dbReference>
<dbReference type="EMBL" id="JANGAC010000020">
    <property type="protein sequence ID" value="MCQ4925292.1"/>
    <property type="molecule type" value="Genomic_DNA"/>
</dbReference>
<gene>
    <name evidence="2" type="ORF">NE686_19465</name>
</gene>
<organism evidence="2 3">
    <name type="scientific">Tissierella carlieri</name>
    <dbReference type="NCBI Taxonomy" id="689904"/>
    <lineage>
        <taxon>Bacteria</taxon>
        <taxon>Bacillati</taxon>
        <taxon>Bacillota</taxon>
        <taxon>Tissierellia</taxon>
        <taxon>Tissierellales</taxon>
        <taxon>Tissierellaceae</taxon>
        <taxon>Tissierella</taxon>
    </lineage>
</organism>
<reference evidence="2 3" key="1">
    <citation type="submission" date="2022-06" db="EMBL/GenBank/DDBJ databases">
        <title>Isolation of gut microbiota from human fecal samples.</title>
        <authorList>
            <person name="Pamer E.G."/>
            <person name="Barat B."/>
            <person name="Waligurski E."/>
            <person name="Medina S."/>
            <person name="Paddock L."/>
            <person name="Mostad J."/>
        </authorList>
    </citation>
    <scope>NUCLEOTIDE SEQUENCE [LARGE SCALE GENOMIC DNA]</scope>
    <source>
        <strain evidence="2 3">DFI.7.95</strain>
    </source>
</reference>
<feature type="domain" description="PhnB-like" evidence="1">
    <location>
        <begin position="4"/>
        <end position="133"/>
    </location>
</feature>
<protein>
    <submittedName>
        <fullName evidence="2">VOC family protein</fullName>
    </submittedName>
</protein>
<keyword evidence="3" id="KW-1185">Reference proteome</keyword>
<evidence type="ECO:0000313" key="2">
    <source>
        <dbReference type="EMBL" id="MCQ4925292.1"/>
    </source>
</evidence>
<dbReference type="RefSeq" id="WP_256312795.1">
    <property type="nucleotide sequence ID" value="NZ_JANGAC010000020.1"/>
</dbReference>
<comment type="caution">
    <text evidence="2">The sequence shown here is derived from an EMBL/GenBank/DDBJ whole genome shotgun (WGS) entry which is preliminary data.</text>
</comment>